<organism evidence="2 3">
    <name type="scientific">Fusarium kuroshium</name>
    <dbReference type="NCBI Taxonomy" id="2010991"/>
    <lineage>
        <taxon>Eukaryota</taxon>
        <taxon>Fungi</taxon>
        <taxon>Dikarya</taxon>
        <taxon>Ascomycota</taxon>
        <taxon>Pezizomycotina</taxon>
        <taxon>Sordariomycetes</taxon>
        <taxon>Hypocreomycetidae</taxon>
        <taxon>Hypocreales</taxon>
        <taxon>Nectriaceae</taxon>
        <taxon>Fusarium</taxon>
        <taxon>Fusarium solani species complex</taxon>
    </lineage>
</organism>
<evidence type="ECO:0000256" key="1">
    <source>
        <dbReference type="SAM" id="MobiDB-lite"/>
    </source>
</evidence>
<dbReference type="EMBL" id="NKUJ01000627">
    <property type="protein sequence ID" value="RMJ01641.1"/>
    <property type="molecule type" value="Genomic_DNA"/>
</dbReference>
<accession>A0A3M2R8S8</accession>
<feature type="compositionally biased region" description="Polar residues" evidence="1">
    <location>
        <begin position="245"/>
        <end position="263"/>
    </location>
</feature>
<evidence type="ECO:0000313" key="3">
    <source>
        <dbReference type="Proteomes" id="UP000277212"/>
    </source>
</evidence>
<sequence>MNRFSTTCGGPSCKRITAANACDTFPDLQVTPYPEPDPRDEAAHKQWREDYQYWSQVRCPCGNGYFCRRHAIWIPGSDVTNGTACPRDEELDNYCPASHYPQPAEEEEGAGADEAWPDDQAVLQRDDYSHDAPGTSSSSNRRSSNTREVGRSSDRRPHRRRRSDRDSTATGRSRRSSEYDDPVDYSGSYTQREDQYQSPNPVTGSSTSWTTSSYSTSSTYPSGSSYATSSTYPSSSVYSTSSAYQTWYSSGQASSYNQGNLNDEQAEAATAPTYNADYETRGLSQRMRSMEIREDSYLQDGTHGSTRYQQQQPEEDTVTEDPVEPASQSHRRKKHKQRSSRR</sequence>
<evidence type="ECO:0000313" key="2">
    <source>
        <dbReference type="EMBL" id="RMJ01641.1"/>
    </source>
</evidence>
<comment type="caution">
    <text evidence="2">The sequence shown here is derived from an EMBL/GenBank/DDBJ whole genome shotgun (WGS) entry which is preliminary data.</text>
</comment>
<feature type="compositionally biased region" description="Basic residues" evidence="1">
    <location>
        <begin position="329"/>
        <end position="342"/>
    </location>
</feature>
<keyword evidence="3" id="KW-1185">Reference proteome</keyword>
<feature type="compositionally biased region" description="Low complexity" evidence="1">
    <location>
        <begin position="135"/>
        <end position="147"/>
    </location>
</feature>
<protein>
    <submittedName>
        <fullName evidence="2">Uncharacterized protein</fullName>
    </submittedName>
</protein>
<feature type="compositionally biased region" description="Acidic residues" evidence="1">
    <location>
        <begin position="313"/>
        <end position="323"/>
    </location>
</feature>
<feature type="region of interest" description="Disordered" evidence="1">
    <location>
        <begin position="127"/>
        <end position="342"/>
    </location>
</feature>
<dbReference type="Proteomes" id="UP000277212">
    <property type="component" value="Unassembled WGS sequence"/>
</dbReference>
<reference evidence="2 3" key="1">
    <citation type="submission" date="2017-06" db="EMBL/GenBank/DDBJ databases">
        <title>Comparative genomic analysis of Ambrosia Fusariam Clade fungi.</title>
        <authorList>
            <person name="Stajich J.E."/>
            <person name="Carrillo J."/>
            <person name="Kijimoto T."/>
            <person name="Eskalen A."/>
            <person name="O'Donnell K."/>
            <person name="Kasson M."/>
        </authorList>
    </citation>
    <scope>NUCLEOTIDE SEQUENCE [LARGE SCALE GENOMIC DNA]</scope>
    <source>
        <strain evidence="2">UCR3666</strain>
    </source>
</reference>
<gene>
    <name evidence="2" type="ORF">CDV36_015665</name>
</gene>
<dbReference type="AlphaFoldDB" id="A0A3M2R8S8"/>
<name>A0A3M2R8S8_9HYPO</name>
<feature type="compositionally biased region" description="Polar residues" evidence="1">
    <location>
        <begin position="302"/>
        <end position="312"/>
    </location>
</feature>
<feature type="compositionally biased region" description="Low complexity" evidence="1">
    <location>
        <begin position="202"/>
        <end position="244"/>
    </location>
</feature>
<proteinExistence type="predicted"/>
<dbReference type="OrthoDB" id="5399597at2759"/>